<reference evidence="13 14" key="1">
    <citation type="submission" date="2020-04" db="EMBL/GenBank/DDBJ databases">
        <title>Chromosome-level genome assembly of a cyprinid fish Onychostoma macrolepis by integration of Nanopore Sequencing, Bionano and Hi-C technology.</title>
        <authorList>
            <person name="Wang D."/>
        </authorList>
    </citation>
    <scope>NUCLEOTIDE SEQUENCE [LARGE SCALE GENOMIC DNA]</scope>
    <source>
        <strain evidence="13">SWU-2019</strain>
        <tissue evidence="13">Muscle</tissue>
    </source>
</reference>
<feature type="domain" description="C2H2-type" evidence="12">
    <location>
        <begin position="2308"/>
        <end position="2335"/>
    </location>
</feature>
<feature type="compositionally biased region" description="Basic residues" evidence="11">
    <location>
        <begin position="1349"/>
        <end position="1368"/>
    </location>
</feature>
<feature type="compositionally biased region" description="Basic residues" evidence="11">
    <location>
        <begin position="1605"/>
        <end position="1620"/>
    </location>
</feature>
<proteinExistence type="predicted"/>
<feature type="compositionally biased region" description="Polar residues" evidence="11">
    <location>
        <begin position="889"/>
        <end position="916"/>
    </location>
</feature>
<dbReference type="FunFam" id="3.30.160.60:FF:001009">
    <property type="entry name" value="Zinc finger protein 26"/>
    <property type="match status" value="1"/>
</dbReference>
<feature type="domain" description="C2H2-type" evidence="12">
    <location>
        <begin position="2645"/>
        <end position="2673"/>
    </location>
</feature>
<comment type="caution">
    <text evidence="13">The sequence shown here is derived from an EMBL/GenBank/DDBJ whole genome shotgun (WGS) entry which is preliminary data.</text>
</comment>
<evidence type="ECO:0000256" key="2">
    <source>
        <dbReference type="ARBA" id="ARBA00004906"/>
    </source>
</evidence>
<comment type="pathway">
    <text evidence="2">Protein modification; protein ubiquitination.</text>
</comment>
<feature type="compositionally biased region" description="Polar residues" evidence="11">
    <location>
        <begin position="366"/>
        <end position="379"/>
    </location>
</feature>
<feature type="compositionally biased region" description="Basic residues" evidence="11">
    <location>
        <begin position="1733"/>
        <end position="1748"/>
    </location>
</feature>
<evidence type="ECO:0000256" key="8">
    <source>
        <dbReference type="ARBA" id="ARBA00023125"/>
    </source>
</evidence>
<evidence type="ECO:0000256" key="7">
    <source>
        <dbReference type="ARBA" id="ARBA00022833"/>
    </source>
</evidence>
<comment type="subcellular location">
    <subcellularLocation>
        <location evidence="1">Nucleus</location>
    </subcellularLocation>
</comment>
<keyword evidence="8" id="KW-0238">DNA-binding</keyword>
<protein>
    <recommendedName>
        <fullName evidence="12">C2H2-type domain-containing protein</fullName>
    </recommendedName>
</protein>
<feature type="compositionally biased region" description="Basic residues" evidence="11">
    <location>
        <begin position="962"/>
        <end position="973"/>
    </location>
</feature>
<feature type="region of interest" description="Disordered" evidence="11">
    <location>
        <begin position="2843"/>
        <end position="2873"/>
    </location>
</feature>
<feature type="domain" description="C2H2-type" evidence="12">
    <location>
        <begin position="2391"/>
        <end position="2418"/>
    </location>
</feature>
<dbReference type="InterPro" id="IPR036236">
    <property type="entry name" value="Znf_C2H2_sf"/>
</dbReference>
<feature type="region of interest" description="Disordered" evidence="11">
    <location>
        <begin position="363"/>
        <end position="391"/>
    </location>
</feature>
<dbReference type="SMART" id="SM00355">
    <property type="entry name" value="ZnF_C2H2"/>
    <property type="match status" value="16"/>
</dbReference>
<feature type="compositionally biased region" description="Polar residues" evidence="11">
    <location>
        <begin position="2239"/>
        <end position="2248"/>
    </location>
</feature>
<feature type="region of interest" description="Disordered" evidence="11">
    <location>
        <begin position="1"/>
        <end position="29"/>
    </location>
</feature>
<feature type="domain" description="C2H2-type" evidence="12">
    <location>
        <begin position="2560"/>
        <end position="2583"/>
    </location>
</feature>
<dbReference type="GO" id="GO:0003677">
    <property type="term" value="F:DNA binding"/>
    <property type="evidence" value="ECO:0007669"/>
    <property type="project" value="UniProtKB-KW"/>
</dbReference>
<feature type="domain" description="C2H2-type" evidence="12">
    <location>
        <begin position="2617"/>
        <end position="2644"/>
    </location>
</feature>
<feature type="region of interest" description="Disordered" evidence="11">
    <location>
        <begin position="2477"/>
        <end position="2499"/>
    </location>
</feature>
<dbReference type="PROSITE" id="PS00028">
    <property type="entry name" value="ZINC_FINGER_C2H2_1"/>
    <property type="match status" value="14"/>
</dbReference>
<dbReference type="EMBL" id="JAAMOB010000019">
    <property type="protein sequence ID" value="KAF4100625.1"/>
    <property type="molecule type" value="Genomic_DNA"/>
</dbReference>
<keyword evidence="3" id="KW-0479">Metal-binding</keyword>
<feature type="compositionally biased region" description="Polar residues" evidence="11">
    <location>
        <begin position="2477"/>
        <end position="2494"/>
    </location>
</feature>
<feature type="domain" description="C2H2-type" evidence="12">
    <location>
        <begin position="2198"/>
        <end position="2225"/>
    </location>
</feature>
<dbReference type="Pfam" id="PF13912">
    <property type="entry name" value="zf-C2H2_6"/>
    <property type="match status" value="2"/>
</dbReference>
<feature type="compositionally biased region" description="Basic and acidic residues" evidence="11">
    <location>
        <begin position="1786"/>
        <end position="1795"/>
    </location>
</feature>
<keyword evidence="5 10" id="KW-0863">Zinc-finger</keyword>
<feature type="region of interest" description="Disordered" evidence="11">
    <location>
        <begin position="1714"/>
        <end position="1798"/>
    </location>
</feature>
<feature type="region of interest" description="Disordered" evidence="11">
    <location>
        <begin position="1581"/>
        <end position="1620"/>
    </location>
</feature>
<dbReference type="Pfam" id="PF00096">
    <property type="entry name" value="zf-C2H2"/>
    <property type="match status" value="6"/>
</dbReference>
<dbReference type="PROSITE" id="PS50157">
    <property type="entry name" value="ZINC_FINGER_C2H2_2"/>
    <property type="match status" value="14"/>
</dbReference>
<feature type="compositionally biased region" description="Polar residues" evidence="11">
    <location>
        <begin position="1757"/>
        <end position="1777"/>
    </location>
</feature>
<feature type="compositionally biased region" description="Basic residues" evidence="11">
    <location>
        <begin position="928"/>
        <end position="937"/>
    </location>
</feature>
<feature type="domain" description="C2H2-type" evidence="12">
    <location>
        <begin position="2170"/>
        <end position="2197"/>
    </location>
</feature>
<evidence type="ECO:0000259" key="12">
    <source>
        <dbReference type="PROSITE" id="PS50157"/>
    </source>
</evidence>
<feature type="domain" description="C2H2-type" evidence="12">
    <location>
        <begin position="2674"/>
        <end position="2701"/>
    </location>
</feature>
<keyword evidence="4" id="KW-0677">Repeat</keyword>
<feature type="compositionally biased region" description="Basic and acidic residues" evidence="11">
    <location>
        <begin position="695"/>
        <end position="706"/>
    </location>
</feature>
<feature type="region of interest" description="Disordered" evidence="11">
    <location>
        <begin position="829"/>
        <end position="860"/>
    </location>
</feature>
<feature type="compositionally biased region" description="Basic and acidic residues" evidence="11">
    <location>
        <begin position="1723"/>
        <end position="1732"/>
    </location>
</feature>
<feature type="compositionally biased region" description="Polar residues" evidence="11">
    <location>
        <begin position="981"/>
        <end position="1002"/>
    </location>
</feature>
<feature type="region of interest" description="Disordered" evidence="11">
    <location>
        <begin position="602"/>
        <end position="627"/>
    </location>
</feature>
<keyword evidence="7" id="KW-0862">Zinc</keyword>
<evidence type="ECO:0000256" key="3">
    <source>
        <dbReference type="ARBA" id="ARBA00022723"/>
    </source>
</evidence>
<dbReference type="GO" id="GO:0005634">
    <property type="term" value="C:nucleus"/>
    <property type="evidence" value="ECO:0007669"/>
    <property type="project" value="UniProtKB-SubCell"/>
</dbReference>
<feature type="domain" description="C2H2-type" evidence="12">
    <location>
        <begin position="2702"/>
        <end position="2729"/>
    </location>
</feature>
<keyword evidence="6" id="KW-0833">Ubl conjugation pathway</keyword>
<dbReference type="PANTHER" id="PTHR23234:SF10">
    <property type="entry name" value="RIKEN CDNA 6720489N17 GENE-RELATED"/>
    <property type="match status" value="1"/>
</dbReference>
<evidence type="ECO:0000256" key="11">
    <source>
        <dbReference type="SAM" id="MobiDB-lite"/>
    </source>
</evidence>
<dbReference type="InterPro" id="IPR013087">
    <property type="entry name" value="Znf_C2H2_type"/>
</dbReference>
<feature type="domain" description="C2H2-type" evidence="12">
    <location>
        <begin position="2280"/>
        <end position="2307"/>
    </location>
</feature>
<feature type="domain" description="C2H2-type" evidence="12">
    <location>
        <begin position="2142"/>
        <end position="2169"/>
    </location>
</feature>
<feature type="region of interest" description="Disordered" evidence="11">
    <location>
        <begin position="1334"/>
        <end position="1490"/>
    </location>
</feature>
<gene>
    <name evidence="13" type="ORF">G5714_018821</name>
</gene>
<dbReference type="GO" id="GO:0008270">
    <property type="term" value="F:zinc ion binding"/>
    <property type="evidence" value="ECO:0007669"/>
    <property type="project" value="UniProtKB-KW"/>
</dbReference>
<evidence type="ECO:0000256" key="10">
    <source>
        <dbReference type="PROSITE-ProRule" id="PRU00042"/>
    </source>
</evidence>
<accession>A0A7J6C1X5</accession>
<dbReference type="Gene3D" id="3.30.160.60">
    <property type="entry name" value="Classic Zinc Finger"/>
    <property type="match status" value="7"/>
</dbReference>
<feature type="compositionally biased region" description="Polar residues" evidence="11">
    <location>
        <begin position="322"/>
        <end position="342"/>
    </location>
</feature>
<feature type="compositionally biased region" description="Basic residues" evidence="11">
    <location>
        <begin position="757"/>
        <end position="771"/>
    </location>
</feature>
<dbReference type="Proteomes" id="UP000579812">
    <property type="component" value="Unassembled WGS sequence"/>
</dbReference>
<dbReference type="OrthoDB" id="8774208at2759"/>
<dbReference type="SUPFAM" id="SSF57667">
    <property type="entry name" value="beta-beta-alpha zinc fingers"/>
    <property type="match status" value="8"/>
</dbReference>
<sequence>MDDELPPWNKHGSHNSRVPYNTAGERQEEHDVMGDSFPAGEPMTPLSSCMSGAFKALLPDYHGTSSAMLTNSDKYSYSPDDHCLIKPGTAVEEKIAVERREESDFLTDTLGEALPSATHMLPLRCAQYVTHEKNREADQGNGNWTSVIKDALEMSNGMEMEQTLSMDERGPLMDYNPIYKEPETETNFRLKDHYQIAGSKLNENMDEQGVKEESDSFISMLSDDISKNKDVLEMGKHVEPSILDVGSSLGKEELGITGIREHEPGLLQGFNRSSYTPFSSSESLMKSEQFPGIPLDNQSVDHTLQGTTQQCGLSRKDVSPRETASTKTGFKQAEVNNETVPESSTVYGLHHLDLQKGCHQAEVTDGKTSVNSQDYSSQHDVQDERVKTSNPHVSETTVIKQSAAYLPNSQYFGSKLEKHVFDLVPTPASVGSQNTAVVERENLKLRIPTEERIFENSLPVPGKIETNDFQETSINTKTDLSLKVETKFAPEIQNSSSVSETVPDLPVVSNRIHTDYKCKDSYFEPVESDKLNELCFQESNSKNVTLTLTSTSVFTQRTTDECDIHVQDKQTPISLSTVLLPFNENVKNSERSENVLLNITSESSVPPSTENVQEAPPSPTSRMDCSSQHNLQKALQRHKKARKRKISELEALKGPIYKSNKRDDCYMYGSEILDSAVKLDTTGCEKANQNVFLADHDSTAPKEKDLITNGDVNPPEPRKKCRTSQLELLADTAETSQKPDHSCSEASQEEVPSNARINRKAVSRKKLKKKTKLRLKAKNSATLGNQCSSQSTVLSPEKDCTSHFQVSDTTPMKGVSNPAVMEHAISSLESIPEKLQKSRKKTTKQTLQSKDDPHKNVPTTFSEVEADVDIKGHQKVKRFPLKASKGKNKNATSLLKRQCSQDSEGQTDSVSTSVTESLKILSPQNNPKKSKQKKRAQINKSAKTPNVCPQEDMEKTMTPKTKTVKAKSPLKKAIRTDDNETTLLDTQPSTATAEQPDSVSNVGNVFESPVIISTPRKSPKKKLSQIKCEAIHAPAVDQTAQQSVLNALSESDVSIVQTTTKRFRTRKKLDRKVSHNTVGENCEPAHMTLSSVDSVYATETDYSGVSQQNTEKTSSKRRKTDIKFIEAQSSTISQQDDVTLPPSKDFSSIVVSNPEKIVKAKGFSRKKTNDNHLNGNLVEETSLLGTVTQEGSILHTKIDSSSTCRLSSTLKKPRKKTVTKIKNEAAEILSVNQQEDLAAVPSKSGANIVASSSQMTFKEKRIVEKEIRQEIKDDHSVALFKMQASTPTLKQTECFTTSVHSTAKKSKKMSDIKREAVHTPAADQTMQQEIHPFDSASATEMDNSDVLKQKKTKVKMKKQPKKATKCKTHITQAVSDIREQSTVRQKNSVSNRKTNSRSEDTKKYKKKRTSALKVRNDQPEDVVLPPPVSQSKDATQDPCIKTDNMNETAESHVENQVSFTTEDVASPQSSLKKAKKTQKKQLLEQKEENEQSNILELAHREDKMSDLPSVVRGVASENFETDSRDQHLKVAKKKSKKPMEIAEAHGFTSVSLSQEKSTGSDEAGVMVTFTQVADLCKLSDSQTVGSQQPEKDDAVVDQKDLKATKPPKKRGRKPGRKKRKMACLLTQTIKKEEHKDICYDNRIASDFQNNTQIQMSEISQRITDIPEEPVLRSRKSTRTQKINSGPVVENLLTQGKSTVSLDIAGCHTTLGETLSSSTQTADCEDKYTVEKKPPRRGRPPSKKSKKQKLSVAHLEENSSPSVQISDLSPCQDSTENTVKAAASPIKQKDMDKNDPSESLQSANDLLLHSIPTSGLKKGKNLKRPISDPKLTSLRVSSRTSVTSVKGFQKADITSLSQNSTNVFNEEGKTSLPMSETVKKQKLCEKTAIQDGSVLADIKVENKATIKVLRGRKRGRKRRKIKDGQLQRLKTQDCCEPAKGLLTKFSMTSKCATEDQNNIVTPEKNDIEKTKSDNVETIPPITAGTCKITPKTNILCSSPSDLSSNLMKEVECKVEEHSDEPNRKDSFEVSVQSYTDNTGVSRGICNLISSNVVKEESEHISLDTKIKPSIELKCTPEADGLSMETSGKKVLNPPEPENALQPSTEWKEDSFTQDSEDCVAMPNKVTNNRTIRSKPKEIVKKPLTCKYCGVSFRHITAYTIHQRLHTGDKPYKCKICGKTFSQLSKLKSHHNVHKQDTSFPCPCCSQRFLQKDDLLCHFKVHLQESKANSEPQKHIKSKRNTSSNVSSETPNNYGCLIRKKNFVKSVKLQDHMQVHEVEKPLTCKDCGKTFYKQSSLIAHEKTHWPVKPYACSICGKGFNQLKALKKHSQDHAGETPFSCFHCGHGFSALSALRMHQASKTCIARRNDEASSNIEGFIVSQGVDGQVNTPVFFKCQICKQLFRKWCQYTLHLQTHTSSPPYICFSCGQCYEKDSEMNVHCEVCCQSSGEEKICGASLAEILQSVTQIYPLKCTSSQSLPSTGFQPNSQTPTSSEQLPQLPRLMDVEPTQTRDTDLSKLPKTYSAHSPIKLPNAQSPARSDVNCTSPSSSLECIEITQSIWKFKCSRCGQPFERYRDLSAHLQTHAPGFRYTCAHCGQFFERWSKLWLHQQRHRLKSRCYSCTQCNLQFRFFSSFREHMIDHAGQRPYACPLCPKTFIQEASLHAHQCESHKLCKSLKCDVCSKTFSSLTNLIKHSYLHNGSTSHICLLCNLSFTNTRVLKEHLKTHTTHHGPALPDIPSKPLDFPHKCKRCKASFSTGDLLYAHQIRHSRDAKAHIRPAVLPTSKLSDSCCNDTPSTPPSTHRNHISNLKLDGIPNDESLYVYSHPDKLYVSPSHRIQLPVINLDPDEPEEVSDSQNPGPELPNSEITSQSDSTHLPQAISDQETTNLNSSESIKMIGNGQHNYSLNCQRSPTFVETSVDMEVEQPTQEEESEESFECADCTEKLTSVLGLYEHYILHAMGDAYVQVH</sequence>
<evidence type="ECO:0000256" key="9">
    <source>
        <dbReference type="ARBA" id="ARBA00023242"/>
    </source>
</evidence>
<evidence type="ECO:0000313" key="14">
    <source>
        <dbReference type="Proteomes" id="UP000579812"/>
    </source>
</evidence>
<feature type="compositionally biased region" description="Polar residues" evidence="11">
    <location>
        <begin position="1443"/>
        <end position="1467"/>
    </location>
</feature>
<feature type="region of interest" description="Disordered" evidence="11">
    <location>
        <begin position="1810"/>
        <end position="1829"/>
    </location>
</feature>
<evidence type="ECO:0000256" key="1">
    <source>
        <dbReference type="ARBA" id="ARBA00004123"/>
    </source>
</evidence>
<feature type="region of interest" description="Disordered" evidence="11">
    <location>
        <begin position="877"/>
        <end position="1002"/>
    </location>
</feature>
<keyword evidence="14" id="KW-1185">Reference proteome</keyword>
<feature type="region of interest" description="Disordered" evidence="11">
    <location>
        <begin position="2079"/>
        <end position="2105"/>
    </location>
</feature>
<evidence type="ECO:0000313" key="13">
    <source>
        <dbReference type="EMBL" id="KAF4100625.1"/>
    </source>
</evidence>
<feature type="compositionally biased region" description="Polar residues" evidence="11">
    <location>
        <begin position="602"/>
        <end position="612"/>
    </location>
</feature>
<dbReference type="FunFam" id="3.30.160.60:FF:000446">
    <property type="entry name" value="Zinc finger protein"/>
    <property type="match status" value="2"/>
</dbReference>
<feature type="compositionally biased region" description="Polar residues" evidence="11">
    <location>
        <begin position="2863"/>
        <end position="2873"/>
    </location>
</feature>
<dbReference type="InterPro" id="IPR050758">
    <property type="entry name" value="Znf_C2H2-type"/>
</dbReference>
<feature type="region of interest" description="Disordered" evidence="11">
    <location>
        <begin position="2226"/>
        <end position="2248"/>
    </location>
</feature>
<feature type="domain" description="C2H2-type" evidence="12">
    <location>
        <begin position="2252"/>
        <end position="2279"/>
    </location>
</feature>
<keyword evidence="9" id="KW-0539">Nucleus</keyword>
<evidence type="ECO:0000256" key="4">
    <source>
        <dbReference type="ARBA" id="ARBA00022737"/>
    </source>
</evidence>
<evidence type="ECO:0000256" key="6">
    <source>
        <dbReference type="ARBA" id="ARBA00022786"/>
    </source>
</evidence>
<feature type="region of interest" description="Disordered" evidence="11">
    <location>
        <begin position="695"/>
        <end position="719"/>
    </location>
</feature>
<organism evidence="13 14">
    <name type="scientific">Onychostoma macrolepis</name>
    <dbReference type="NCBI Taxonomy" id="369639"/>
    <lineage>
        <taxon>Eukaryota</taxon>
        <taxon>Metazoa</taxon>
        <taxon>Chordata</taxon>
        <taxon>Craniata</taxon>
        <taxon>Vertebrata</taxon>
        <taxon>Euteleostomi</taxon>
        <taxon>Actinopterygii</taxon>
        <taxon>Neopterygii</taxon>
        <taxon>Teleostei</taxon>
        <taxon>Ostariophysi</taxon>
        <taxon>Cypriniformes</taxon>
        <taxon>Cyprinidae</taxon>
        <taxon>Acrossocheilinae</taxon>
        <taxon>Onychostoma</taxon>
    </lineage>
</organism>
<dbReference type="FunFam" id="3.30.160.60:FF:000557">
    <property type="entry name" value="zinc finger and SCAN domain-containing protein 29"/>
    <property type="match status" value="1"/>
</dbReference>
<name>A0A7J6C1X5_9TELE</name>
<evidence type="ECO:0000256" key="5">
    <source>
        <dbReference type="ARBA" id="ARBA00022771"/>
    </source>
</evidence>
<feature type="compositionally biased region" description="Polar residues" evidence="11">
    <location>
        <begin position="2784"/>
        <end position="2799"/>
    </location>
</feature>
<feature type="region of interest" description="Disordered" evidence="11">
    <location>
        <begin position="2784"/>
        <end position="2808"/>
    </location>
</feature>
<feature type="compositionally biased region" description="Basic and acidic residues" evidence="11">
    <location>
        <begin position="1589"/>
        <end position="1603"/>
    </location>
</feature>
<feature type="region of interest" description="Disordered" evidence="11">
    <location>
        <begin position="307"/>
        <end position="342"/>
    </location>
</feature>
<feature type="compositionally biased region" description="Polar residues" evidence="11">
    <location>
        <begin position="1382"/>
        <end position="1393"/>
    </location>
</feature>
<feature type="domain" description="C2H2-type" evidence="12">
    <location>
        <begin position="2588"/>
        <end position="2615"/>
    </location>
</feature>
<feature type="region of interest" description="Disordered" evidence="11">
    <location>
        <begin position="732"/>
        <end position="771"/>
    </location>
</feature>
<feature type="compositionally biased region" description="Basic residues" evidence="11">
    <location>
        <begin position="877"/>
        <end position="888"/>
    </location>
</feature>
<feature type="domain" description="C2H2-type" evidence="12">
    <location>
        <begin position="2744"/>
        <end position="2771"/>
    </location>
</feature>
<dbReference type="PANTHER" id="PTHR23234">
    <property type="entry name" value="ZNF44 PROTEIN"/>
    <property type="match status" value="1"/>
</dbReference>